<keyword evidence="3" id="KW-1185">Reference proteome</keyword>
<evidence type="ECO:0000259" key="1">
    <source>
        <dbReference type="Pfam" id="PF22552"/>
    </source>
</evidence>
<proteinExistence type="predicted"/>
<name>A0ABT0ZVS9_9PSEU</name>
<protein>
    <recommendedName>
        <fullName evidence="1">TY-Chap N-terminal domain-containing protein</fullName>
    </recommendedName>
</protein>
<dbReference type="Proteomes" id="UP001165283">
    <property type="component" value="Unassembled WGS sequence"/>
</dbReference>
<accession>A0ABT0ZVS9</accession>
<organism evidence="2 3">
    <name type="scientific">Pseudonocardia humida</name>
    <dbReference type="NCBI Taxonomy" id="2800819"/>
    <lineage>
        <taxon>Bacteria</taxon>
        <taxon>Bacillati</taxon>
        <taxon>Actinomycetota</taxon>
        <taxon>Actinomycetes</taxon>
        <taxon>Pseudonocardiales</taxon>
        <taxon>Pseudonocardiaceae</taxon>
        <taxon>Pseudonocardia</taxon>
    </lineage>
</organism>
<dbReference type="InterPro" id="IPR054344">
    <property type="entry name" value="TY-Chap_N"/>
</dbReference>
<evidence type="ECO:0000313" key="3">
    <source>
        <dbReference type="Proteomes" id="UP001165283"/>
    </source>
</evidence>
<comment type="caution">
    <text evidence="2">The sequence shown here is derived from an EMBL/GenBank/DDBJ whole genome shotgun (WGS) entry which is preliminary data.</text>
</comment>
<sequence>MADAIAPTWGDDVTDELTARLPRLRDGDAITIDIGPHFVQFKQFGQALSVIASGQDRARPGTSLSPDQARDMVALGWLPSDEMPIHQLDPLPAPMSAETARQVAGLLVASLRDVFGGATPAAATFSSHNDGGHRAPTLSTVAVYPGQLPEVRVAPASLLPPPSPTWRGHLEALLAGVGSWSRAEIDAVLAGRGWEITGERGYTGLAAAGGVEVQVLPAGAGSGSDFRRVVVRERLASAAAATRFREVLAAVVAVLGDPPLVGGPAAFARWRGDPLTVIVSHRPGRDTATVAMTVTPTDVIEAEEYRSSSIDPVQPPDHHWTTWPDTDAPEHRSLHGMMSFPRPPATDLDELGRNLRELFGSFTADLPLLHPYAGGACVRILGPTGEWLADGAFTRDGARLRVGGGNAPSESFPLDGARTGTVIADRVMAALAAAGVEKPGQLRCRVWSTVPAERLEVDPLTSPDR</sequence>
<evidence type="ECO:0000313" key="2">
    <source>
        <dbReference type="EMBL" id="MCO1654837.1"/>
    </source>
</evidence>
<dbReference type="EMBL" id="JAGSOV010000015">
    <property type="protein sequence ID" value="MCO1654837.1"/>
    <property type="molecule type" value="Genomic_DNA"/>
</dbReference>
<reference evidence="2" key="1">
    <citation type="submission" date="2021-04" db="EMBL/GenBank/DDBJ databases">
        <title>Pseudonocardia sp. nov., isolated from sandy soil of mangrove forest.</title>
        <authorList>
            <person name="Zan Z."/>
            <person name="Huang R."/>
            <person name="Liu W."/>
        </authorList>
    </citation>
    <scope>NUCLEOTIDE SEQUENCE</scope>
    <source>
        <strain evidence="2">S2-4</strain>
    </source>
</reference>
<dbReference type="Pfam" id="PF22552">
    <property type="entry name" value="TY-Chap3"/>
    <property type="match status" value="1"/>
</dbReference>
<gene>
    <name evidence="2" type="ORF">KDL28_07175</name>
</gene>
<dbReference type="RefSeq" id="WP_252436519.1">
    <property type="nucleotide sequence ID" value="NZ_JAGSOV010000015.1"/>
</dbReference>
<feature type="domain" description="TY-Chap N-terminal" evidence="1">
    <location>
        <begin position="11"/>
        <end position="121"/>
    </location>
</feature>